<name>A0AAV9FYA3_9PEZI</name>
<evidence type="ECO:0000313" key="3">
    <source>
        <dbReference type="Proteomes" id="UP001321760"/>
    </source>
</evidence>
<gene>
    <name evidence="2" type="ORF">QBC34DRAFT_457455</name>
</gene>
<comment type="caution">
    <text evidence="2">The sequence shown here is derived from an EMBL/GenBank/DDBJ whole genome shotgun (WGS) entry which is preliminary data.</text>
</comment>
<dbReference type="Pfam" id="PF12138">
    <property type="entry name" value="Spherulin4"/>
    <property type="match status" value="1"/>
</dbReference>
<dbReference type="InterPro" id="IPR021986">
    <property type="entry name" value="Spherulin4"/>
</dbReference>
<dbReference type="PANTHER" id="PTHR35040">
    <property type="match status" value="1"/>
</dbReference>
<accession>A0AAV9FYA3</accession>
<dbReference type="EMBL" id="MU866049">
    <property type="protein sequence ID" value="KAK4441895.1"/>
    <property type="molecule type" value="Genomic_DNA"/>
</dbReference>
<feature type="signal peptide" evidence="1">
    <location>
        <begin position="1"/>
        <end position="15"/>
    </location>
</feature>
<organism evidence="2 3">
    <name type="scientific">Podospora aff. communis PSN243</name>
    <dbReference type="NCBI Taxonomy" id="3040156"/>
    <lineage>
        <taxon>Eukaryota</taxon>
        <taxon>Fungi</taxon>
        <taxon>Dikarya</taxon>
        <taxon>Ascomycota</taxon>
        <taxon>Pezizomycotina</taxon>
        <taxon>Sordariomycetes</taxon>
        <taxon>Sordariomycetidae</taxon>
        <taxon>Sordariales</taxon>
        <taxon>Podosporaceae</taxon>
        <taxon>Podospora</taxon>
    </lineage>
</organism>
<keyword evidence="3" id="KW-1185">Reference proteome</keyword>
<dbReference type="Proteomes" id="UP001321760">
    <property type="component" value="Unassembled WGS sequence"/>
</dbReference>
<keyword evidence="1" id="KW-0732">Signal</keyword>
<feature type="chain" id="PRO_5043541329" evidence="1">
    <location>
        <begin position="16"/>
        <end position="312"/>
    </location>
</feature>
<sequence>MKLLPLTLATAATAATDLLIPLYQYPLNGGQVWAPIEQALANNPSLNTKIVINPHDGPGKNPNEGINDPEYVAGTKRLGAHANAQMVGYVHTSTDGGRTRCNRPWTELETDIRTWSTWISRESIPIQGIFVDESPLNTNNNCVEYMRNLTDLIRNDPELLFPQRLVIFNPGGTGDLQPFYDLDPTYIIALETCFTVPEKAGGEYDQCDPAFPNWERYDHDGIGSSLDDVVFPNVGRQNAARTAVLVHGFHDYNGASANFTASEEVLGNMMRGVVERGVGATFFNTRGYHAFEDGPASIGVVARLLSEANAGN</sequence>
<evidence type="ECO:0000256" key="1">
    <source>
        <dbReference type="SAM" id="SignalP"/>
    </source>
</evidence>
<reference evidence="2" key="1">
    <citation type="journal article" date="2023" name="Mol. Phylogenet. Evol.">
        <title>Genome-scale phylogeny and comparative genomics of the fungal order Sordariales.</title>
        <authorList>
            <person name="Hensen N."/>
            <person name="Bonometti L."/>
            <person name="Westerberg I."/>
            <person name="Brannstrom I.O."/>
            <person name="Guillou S."/>
            <person name="Cros-Aarteil S."/>
            <person name="Calhoun S."/>
            <person name="Haridas S."/>
            <person name="Kuo A."/>
            <person name="Mondo S."/>
            <person name="Pangilinan J."/>
            <person name="Riley R."/>
            <person name="LaButti K."/>
            <person name="Andreopoulos B."/>
            <person name="Lipzen A."/>
            <person name="Chen C."/>
            <person name="Yan M."/>
            <person name="Daum C."/>
            <person name="Ng V."/>
            <person name="Clum A."/>
            <person name="Steindorff A."/>
            <person name="Ohm R.A."/>
            <person name="Martin F."/>
            <person name="Silar P."/>
            <person name="Natvig D.O."/>
            <person name="Lalanne C."/>
            <person name="Gautier V."/>
            <person name="Ament-Velasquez S.L."/>
            <person name="Kruys A."/>
            <person name="Hutchinson M.I."/>
            <person name="Powell A.J."/>
            <person name="Barry K."/>
            <person name="Miller A.N."/>
            <person name="Grigoriev I.V."/>
            <person name="Debuchy R."/>
            <person name="Gladieux P."/>
            <person name="Hiltunen Thoren M."/>
            <person name="Johannesson H."/>
        </authorList>
    </citation>
    <scope>NUCLEOTIDE SEQUENCE</scope>
    <source>
        <strain evidence="2">PSN243</strain>
    </source>
</reference>
<reference evidence="2" key="2">
    <citation type="submission" date="2023-05" db="EMBL/GenBank/DDBJ databases">
        <authorList>
            <consortium name="Lawrence Berkeley National Laboratory"/>
            <person name="Steindorff A."/>
            <person name="Hensen N."/>
            <person name="Bonometti L."/>
            <person name="Westerberg I."/>
            <person name="Brannstrom I.O."/>
            <person name="Guillou S."/>
            <person name="Cros-Aarteil S."/>
            <person name="Calhoun S."/>
            <person name="Haridas S."/>
            <person name="Kuo A."/>
            <person name="Mondo S."/>
            <person name="Pangilinan J."/>
            <person name="Riley R."/>
            <person name="Labutti K."/>
            <person name="Andreopoulos B."/>
            <person name="Lipzen A."/>
            <person name="Chen C."/>
            <person name="Yanf M."/>
            <person name="Daum C."/>
            <person name="Ng V."/>
            <person name="Clum A."/>
            <person name="Ohm R."/>
            <person name="Martin F."/>
            <person name="Silar P."/>
            <person name="Natvig D."/>
            <person name="Lalanne C."/>
            <person name="Gautier V."/>
            <person name="Ament-Velasquez S.L."/>
            <person name="Kruys A."/>
            <person name="Hutchinson M.I."/>
            <person name="Powell A.J."/>
            <person name="Barry K."/>
            <person name="Miller A.N."/>
            <person name="Grigoriev I.V."/>
            <person name="Debuchy R."/>
            <person name="Gladieux P."/>
            <person name="Thoren M.H."/>
            <person name="Johannesson H."/>
        </authorList>
    </citation>
    <scope>NUCLEOTIDE SEQUENCE</scope>
    <source>
        <strain evidence="2">PSN243</strain>
    </source>
</reference>
<proteinExistence type="predicted"/>
<dbReference type="PANTHER" id="PTHR35040:SF9">
    <property type="entry name" value="4-LIKE CELL SURFACE PROTEIN, PUTATIVE (AFU_ORTHOLOGUE AFUA_4G14080)-RELATED"/>
    <property type="match status" value="1"/>
</dbReference>
<evidence type="ECO:0000313" key="2">
    <source>
        <dbReference type="EMBL" id="KAK4441895.1"/>
    </source>
</evidence>
<protein>
    <submittedName>
        <fullName evidence="2">Spherulation-specific family 4-domain-containing protein</fullName>
    </submittedName>
</protein>
<dbReference type="AlphaFoldDB" id="A0AAV9FYA3"/>